<dbReference type="Gene3D" id="3.80.10.10">
    <property type="entry name" value="Ribonuclease Inhibitor"/>
    <property type="match status" value="1"/>
</dbReference>
<gene>
    <name evidence="1" type="ORF">M9Y10_007372</name>
</gene>
<dbReference type="Pfam" id="PF13306">
    <property type="entry name" value="LRR_5"/>
    <property type="match status" value="1"/>
</dbReference>
<dbReference type="InterPro" id="IPR026906">
    <property type="entry name" value="LRR_5"/>
</dbReference>
<evidence type="ECO:0000313" key="1">
    <source>
        <dbReference type="EMBL" id="KAK8871635.1"/>
    </source>
</evidence>
<name>A0ABR2J239_9EUKA</name>
<reference evidence="1 2" key="1">
    <citation type="submission" date="2024-04" db="EMBL/GenBank/DDBJ databases">
        <title>Tritrichomonas musculus Genome.</title>
        <authorList>
            <person name="Alves-Ferreira E."/>
            <person name="Grigg M."/>
            <person name="Lorenzi H."/>
            <person name="Galac M."/>
        </authorList>
    </citation>
    <scope>NUCLEOTIDE SEQUENCE [LARGE SCALE GENOMIC DNA]</scope>
    <source>
        <strain evidence="1 2">EAF2021</strain>
    </source>
</reference>
<organism evidence="1 2">
    <name type="scientific">Tritrichomonas musculus</name>
    <dbReference type="NCBI Taxonomy" id="1915356"/>
    <lineage>
        <taxon>Eukaryota</taxon>
        <taxon>Metamonada</taxon>
        <taxon>Parabasalia</taxon>
        <taxon>Tritrichomonadida</taxon>
        <taxon>Tritrichomonadidae</taxon>
        <taxon>Tritrichomonas</taxon>
    </lineage>
</organism>
<dbReference type="InterPro" id="IPR032675">
    <property type="entry name" value="LRR_dom_sf"/>
</dbReference>
<sequence>MTINICFQKFRITNWMIASRDIDHVQISQQVREIGLFAFNKCQKLKSLKFDQNLIFEKKSYAAFESISGLGCISLPESVTRVDNLFSVTFNSSSIYVDLS</sequence>
<comment type="caution">
    <text evidence="1">The sequence shown here is derived from an EMBL/GenBank/DDBJ whole genome shotgun (WGS) entry which is preliminary data.</text>
</comment>
<evidence type="ECO:0000313" key="2">
    <source>
        <dbReference type="Proteomes" id="UP001470230"/>
    </source>
</evidence>
<dbReference type="Proteomes" id="UP001470230">
    <property type="component" value="Unassembled WGS sequence"/>
</dbReference>
<accession>A0ABR2J239</accession>
<dbReference type="EMBL" id="JAPFFF010000013">
    <property type="protein sequence ID" value="KAK8871635.1"/>
    <property type="molecule type" value="Genomic_DNA"/>
</dbReference>
<proteinExistence type="predicted"/>
<keyword evidence="2" id="KW-1185">Reference proteome</keyword>
<protein>
    <submittedName>
        <fullName evidence="1">Uncharacterized protein</fullName>
    </submittedName>
</protein>